<dbReference type="GO" id="GO:0016491">
    <property type="term" value="F:oxidoreductase activity"/>
    <property type="evidence" value="ECO:0007669"/>
    <property type="project" value="UniProtKB-KW"/>
</dbReference>
<keyword evidence="1 4" id="KW-0479">Metal-binding</keyword>
<reference evidence="7" key="1">
    <citation type="submission" date="2020-07" db="EMBL/GenBank/DDBJ databases">
        <title>Huge and variable diversity of episymbiotic CPR bacteria and DPANN archaea in groundwater ecosystems.</title>
        <authorList>
            <person name="He C.Y."/>
            <person name="Keren R."/>
            <person name="Whittaker M."/>
            <person name="Farag I.F."/>
            <person name="Doudna J."/>
            <person name="Cate J.H.D."/>
            <person name="Banfield J.F."/>
        </authorList>
    </citation>
    <scope>NUCLEOTIDE SEQUENCE</scope>
    <source>
        <strain evidence="7">NC_groundwater_763_Ag_S-0.2um_68_21</strain>
    </source>
</reference>
<evidence type="ECO:0000313" key="8">
    <source>
        <dbReference type="Proteomes" id="UP000782312"/>
    </source>
</evidence>
<dbReference type="InterPro" id="IPR036291">
    <property type="entry name" value="NAD(P)-bd_dom_sf"/>
</dbReference>
<dbReference type="InterPro" id="IPR002328">
    <property type="entry name" value="ADH_Zn_CS"/>
</dbReference>
<comment type="caution">
    <text evidence="7">The sequence shown here is derived from an EMBL/GenBank/DDBJ whole genome shotgun (WGS) entry which is preliminary data.</text>
</comment>
<dbReference type="Gene3D" id="3.40.50.720">
    <property type="entry name" value="NAD(P)-binding Rossmann-like Domain"/>
    <property type="match status" value="1"/>
</dbReference>
<keyword evidence="3" id="KW-0560">Oxidoreductase</keyword>
<dbReference type="Proteomes" id="UP000782312">
    <property type="component" value="Unassembled WGS sequence"/>
</dbReference>
<organism evidence="7 8">
    <name type="scientific">Tectimicrobiota bacterium</name>
    <dbReference type="NCBI Taxonomy" id="2528274"/>
    <lineage>
        <taxon>Bacteria</taxon>
        <taxon>Pseudomonadati</taxon>
        <taxon>Nitrospinota/Tectimicrobiota group</taxon>
        <taxon>Candidatus Tectimicrobiota</taxon>
    </lineage>
</organism>
<evidence type="ECO:0000256" key="2">
    <source>
        <dbReference type="ARBA" id="ARBA00022833"/>
    </source>
</evidence>
<dbReference type="GO" id="GO:0008270">
    <property type="term" value="F:zinc ion binding"/>
    <property type="evidence" value="ECO:0007669"/>
    <property type="project" value="InterPro"/>
</dbReference>
<dbReference type="SUPFAM" id="SSF50129">
    <property type="entry name" value="GroES-like"/>
    <property type="match status" value="1"/>
</dbReference>
<feature type="domain" description="Alcohol dehydrogenase-like C-terminal" evidence="5">
    <location>
        <begin position="202"/>
        <end position="334"/>
    </location>
</feature>
<dbReference type="PANTHER" id="PTHR43401:SF2">
    <property type="entry name" value="L-THREONINE 3-DEHYDROGENASE"/>
    <property type="match status" value="1"/>
</dbReference>
<feature type="domain" description="Alcohol dehydrogenase-like N-terminal" evidence="6">
    <location>
        <begin position="28"/>
        <end position="153"/>
    </location>
</feature>
<dbReference type="EMBL" id="JACPUR010000034">
    <property type="protein sequence ID" value="MBI3128613.1"/>
    <property type="molecule type" value="Genomic_DNA"/>
</dbReference>
<dbReference type="PANTHER" id="PTHR43401">
    <property type="entry name" value="L-THREONINE 3-DEHYDROGENASE"/>
    <property type="match status" value="1"/>
</dbReference>
<proteinExistence type="inferred from homology"/>
<dbReference type="InterPro" id="IPR013154">
    <property type="entry name" value="ADH-like_N"/>
</dbReference>
<accession>A0A932I1Y6</accession>
<keyword evidence="2 4" id="KW-0862">Zinc</keyword>
<dbReference type="InterPro" id="IPR013149">
    <property type="entry name" value="ADH-like_C"/>
</dbReference>
<evidence type="ECO:0000256" key="4">
    <source>
        <dbReference type="RuleBase" id="RU361277"/>
    </source>
</evidence>
<evidence type="ECO:0000313" key="7">
    <source>
        <dbReference type="EMBL" id="MBI3128613.1"/>
    </source>
</evidence>
<comment type="similarity">
    <text evidence="4">Belongs to the zinc-containing alcohol dehydrogenase family.</text>
</comment>
<gene>
    <name evidence="7" type="ORF">HYZ11_13495</name>
</gene>
<dbReference type="Pfam" id="PF00107">
    <property type="entry name" value="ADH_zinc_N"/>
    <property type="match status" value="1"/>
</dbReference>
<comment type="cofactor">
    <cofactor evidence="4">
        <name>Zn(2+)</name>
        <dbReference type="ChEBI" id="CHEBI:29105"/>
    </cofactor>
</comment>
<dbReference type="SUPFAM" id="SSF51735">
    <property type="entry name" value="NAD(P)-binding Rossmann-fold domains"/>
    <property type="match status" value="1"/>
</dbReference>
<evidence type="ECO:0000259" key="5">
    <source>
        <dbReference type="Pfam" id="PF00107"/>
    </source>
</evidence>
<dbReference type="PROSITE" id="PS00059">
    <property type="entry name" value="ADH_ZINC"/>
    <property type="match status" value="1"/>
</dbReference>
<sequence>MPTVQAATMLQPGEIALREYPKPEVAEDALLLKVAAVGVCGSDKHMFHGRMTLAWPVIPGHEFSGVVEAIGPRANAAMKIVGGPLREGDAVTVVPGSQACGKCWYCVHVPHRPQLCPNRTVFGFRSSAEPPHLYGAFSEYVYVPGSSFVLKLPQGLSLERAALAEPLAVAMRAAARAMAPGLPWAGEGFGVGSRCAVMGVGPIGLLAVAALRTMGAGEIIALDMSEERLAFSRKFGATRIVNIGKLSEAQRKEQVLGWTDGVGPDVVIEAAGVPAAFAEGLELVRRGGRLVEVGHYGDPGGVEIHPHRVCHKDVDILGSWAYPQVQFEPALDMLLRSPLPLDEMFTHRMGLAQVQAGIEITGTGDCLKVLLKP</sequence>
<protein>
    <submittedName>
        <fullName evidence="7">Zinc-binding dehydrogenase</fullName>
    </submittedName>
</protein>
<dbReference type="Gene3D" id="3.90.180.10">
    <property type="entry name" value="Medium-chain alcohol dehydrogenases, catalytic domain"/>
    <property type="match status" value="1"/>
</dbReference>
<dbReference type="InterPro" id="IPR050129">
    <property type="entry name" value="Zn_alcohol_dh"/>
</dbReference>
<evidence type="ECO:0000256" key="1">
    <source>
        <dbReference type="ARBA" id="ARBA00022723"/>
    </source>
</evidence>
<evidence type="ECO:0000256" key="3">
    <source>
        <dbReference type="ARBA" id="ARBA00023002"/>
    </source>
</evidence>
<dbReference type="AlphaFoldDB" id="A0A932I1Y6"/>
<evidence type="ECO:0000259" key="6">
    <source>
        <dbReference type="Pfam" id="PF08240"/>
    </source>
</evidence>
<name>A0A932I1Y6_UNCTE</name>
<dbReference type="InterPro" id="IPR011032">
    <property type="entry name" value="GroES-like_sf"/>
</dbReference>
<dbReference type="Pfam" id="PF08240">
    <property type="entry name" value="ADH_N"/>
    <property type="match status" value="1"/>
</dbReference>